<keyword evidence="3" id="KW-1185">Reference proteome</keyword>
<dbReference type="Proteomes" id="UP000321379">
    <property type="component" value="Unassembled WGS sequence"/>
</dbReference>
<evidence type="ECO:0000256" key="1">
    <source>
        <dbReference type="HAMAP-Rule" id="MF_00761"/>
    </source>
</evidence>
<dbReference type="Pfam" id="PF03928">
    <property type="entry name" value="HbpS-like"/>
    <property type="match status" value="1"/>
</dbReference>
<comment type="caution">
    <text evidence="2">The sequence shown here is derived from an EMBL/GenBank/DDBJ whole genome shotgun (WGS) entry which is preliminary data.</text>
</comment>
<dbReference type="PIRSF" id="PIRSF008757">
    <property type="entry name" value="UCP008757"/>
    <property type="match status" value="1"/>
</dbReference>
<dbReference type="PANTHER" id="PTHR28255">
    <property type="match status" value="1"/>
</dbReference>
<dbReference type="NCBIfam" id="NF002696">
    <property type="entry name" value="PRK02487.1-5"/>
    <property type="match status" value="1"/>
</dbReference>
<comment type="similarity">
    <text evidence="1">Belongs to the UPF0303 family.</text>
</comment>
<accession>A0A5C8UV04</accession>
<proteinExistence type="inferred from homology"/>
<dbReference type="InterPro" id="IPR038084">
    <property type="entry name" value="PduO/GlcC-like_sf"/>
</dbReference>
<dbReference type="EMBL" id="VRMG01000004">
    <property type="protein sequence ID" value="TXN31842.1"/>
    <property type="molecule type" value="Genomic_DNA"/>
</dbReference>
<organism evidence="2 3">
    <name type="scientific">Lacisediminihabitans profunda</name>
    <dbReference type="NCBI Taxonomy" id="2594790"/>
    <lineage>
        <taxon>Bacteria</taxon>
        <taxon>Bacillati</taxon>
        <taxon>Actinomycetota</taxon>
        <taxon>Actinomycetes</taxon>
        <taxon>Micrococcales</taxon>
        <taxon>Microbacteriaceae</taxon>
        <taxon>Lacisediminihabitans</taxon>
    </lineage>
</organism>
<evidence type="ECO:0000313" key="2">
    <source>
        <dbReference type="EMBL" id="TXN31842.1"/>
    </source>
</evidence>
<dbReference type="SUPFAM" id="SSF143744">
    <property type="entry name" value="GlcG-like"/>
    <property type="match status" value="1"/>
</dbReference>
<name>A0A5C8UV04_9MICO</name>
<reference evidence="2 3" key="1">
    <citation type="submission" date="2019-08" db="EMBL/GenBank/DDBJ databases">
        <title>Bacterial whole genome sequence for Glaciihabitans sp. CHu50b-6-2.</title>
        <authorList>
            <person name="Jin L."/>
        </authorList>
    </citation>
    <scope>NUCLEOTIDE SEQUENCE [LARGE SCALE GENOMIC DNA]</scope>
    <source>
        <strain evidence="2 3">CHu50b-6-2</strain>
    </source>
</reference>
<gene>
    <name evidence="2" type="ORF">FVP33_02615</name>
</gene>
<dbReference type="RefSeq" id="WP_147782092.1">
    <property type="nucleotide sequence ID" value="NZ_VRMG01000004.1"/>
</dbReference>
<protein>
    <recommendedName>
        <fullName evidence="1">UPF0303 protein FVP33_02615</fullName>
    </recommendedName>
</protein>
<dbReference type="PANTHER" id="PTHR28255:SF1">
    <property type="entry name" value="UPF0303 PROTEIN YBR137W"/>
    <property type="match status" value="1"/>
</dbReference>
<dbReference type="InterPro" id="IPR010371">
    <property type="entry name" value="YBR137W-like"/>
</dbReference>
<sequence length="160" mass="17373">MTETTDQIAEIEAQEARLLFTRFTHDDAWELGSLLVSIASERSLPVTIDITRGDQQLFHAALAGTAADNDQWVARKVRTVRRFGNSSFLVGLRHRATGTPFEERAWNDLTVYAAHGGSFPIAIRDAGPIGTVTVSGLAQAADHALVVEAIEIFLGLTEGQ</sequence>
<evidence type="ECO:0000313" key="3">
    <source>
        <dbReference type="Proteomes" id="UP000321379"/>
    </source>
</evidence>
<dbReference type="HAMAP" id="MF_00761">
    <property type="entry name" value="UPF0303"/>
    <property type="match status" value="1"/>
</dbReference>
<dbReference type="AlphaFoldDB" id="A0A5C8UV04"/>
<dbReference type="InterPro" id="IPR005624">
    <property type="entry name" value="PduO/GlcC-like"/>
</dbReference>
<dbReference type="Gene3D" id="3.30.450.150">
    <property type="entry name" value="Haem-degrading domain"/>
    <property type="match status" value="1"/>
</dbReference>